<organism evidence="5 6">
    <name type="scientific">Cervus elaphus hippelaphus</name>
    <name type="common">European red deer</name>
    <dbReference type="NCBI Taxonomy" id="46360"/>
    <lineage>
        <taxon>Eukaryota</taxon>
        <taxon>Metazoa</taxon>
        <taxon>Chordata</taxon>
        <taxon>Craniata</taxon>
        <taxon>Vertebrata</taxon>
        <taxon>Euteleostomi</taxon>
        <taxon>Mammalia</taxon>
        <taxon>Eutheria</taxon>
        <taxon>Laurasiatheria</taxon>
        <taxon>Artiodactyla</taxon>
        <taxon>Ruminantia</taxon>
        <taxon>Pecora</taxon>
        <taxon>Cervidae</taxon>
        <taxon>Cervinae</taxon>
        <taxon>Cervus</taxon>
    </lineage>
</organism>
<dbReference type="OrthoDB" id="9907246at2759"/>
<dbReference type="InterPro" id="IPR036179">
    <property type="entry name" value="Ig-like_dom_sf"/>
</dbReference>
<dbReference type="InterPro" id="IPR015169">
    <property type="entry name" value="Adhes-Ig-like"/>
</dbReference>
<sequence>MERGRALLLPLLLGLLQPGRGGRLEVDPPESEVAMAVGESRNFTCRMTCADGREASVLWRGLDTSLGAVQSGAGLSVLYVLNASLSAAGIRVCVGSCRDVSLQHRVRLLVFAFPDQLTVSPEALVPGRDQEVACTAHNVTPAGPDTLSMSLLLGGRELEGVEDFPDVTEEPQEGEDQLFQVTQRWLLPTSETSSLHTLHCQVTMRLPGLELTRHRPIPVLQGLTSPEPPSITSSEPPTMTPAEPSITASLEPTDTTTPEPFVMTPPKPPITTSPELTSTCSPASPGPASPGPAPRNSSTRPCLPEIHRSSAPGALELLCEVPCGPGMAVHWTQAPGGLEAYETQEAGAQAWLSSRNMLWSGCHPEGWFQCRLDPGGHTTNLYVVPEICSPATSAALWTSSLALGLLLLVFLAYHLRKRCQPTS</sequence>
<gene>
    <name evidence="5" type="ORF">Celaphus_00003523</name>
</gene>
<feature type="compositionally biased region" description="Pro residues" evidence="1">
    <location>
        <begin position="284"/>
        <end position="293"/>
    </location>
</feature>
<accession>A0A212D285</accession>
<keyword evidence="2" id="KW-0472">Membrane</keyword>
<evidence type="ECO:0000256" key="3">
    <source>
        <dbReference type="SAM" id="SignalP"/>
    </source>
</evidence>
<dbReference type="GO" id="GO:0007229">
    <property type="term" value="P:integrin-mediated signaling pathway"/>
    <property type="evidence" value="ECO:0007669"/>
    <property type="project" value="InterPro"/>
</dbReference>
<dbReference type="GO" id="GO:0016020">
    <property type="term" value="C:membrane"/>
    <property type="evidence" value="ECO:0007669"/>
    <property type="project" value="InterPro"/>
</dbReference>
<feature type="signal peptide" evidence="3">
    <location>
        <begin position="1"/>
        <end position="21"/>
    </location>
</feature>
<evidence type="ECO:0000256" key="2">
    <source>
        <dbReference type="SAM" id="Phobius"/>
    </source>
</evidence>
<dbReference type="PANTHER" id="PTHR14162">
    <property type="entry name" value="MUCOSAL ADDRESSIN CELL ADHESION MOLECULE-1"/>
    <property type="match status" value="1"/>
</dbReference>
<dbReference type="Pfam" id="PF09085">
    <property type="entry name" value="Adhes-Ig_like"/>
    <property type="match status" value="1"/>
</dbReference>
<feature type="region of interest" description="Disordered" evidence="1">
    <location>
        <begin position="220"/>
        <end position="302"/>
    </location>
</feature>
<keyword evidence="3" id="KW-0732">Signal</keyword>
<feature type="transmembrane region" description="Helical" evidence="2">
    <location>
        <begin position="394"/>
        <end position="415"/>
    </location>
</feature>
<keyword evidence="2" id="KW-1133">Transmembrane helix</keyword>
<comment type="caution">
    <text evidence="5">The sequence shown here is derived from an EMBL/GenBank/DDBJ whole genome shotgun (WGS) entry which is preliminary data.</text>
</comment>
<feature type="domain" description="Adhesion molecule immunoglobulin-like" evidence="4">
    <location>
        <begin position="112"/>
        <end position="220"/>
    </location>
</feature>
<dbReference type="GO" id="GO:0050901">
    <property type="term" value="P:leukocyte tethering or rolling"/>
    <property type="evidence" value="ECO:0007669"/>
    <property type="project" value="TreeGrafter"/>
</dbReference>
<dbReference type="GO" id="GO:0034113">
    <property type="term" value="P:heterotypic cell-cell adhesion"/>
    <property type="evidence" value="ECO:0007669"/>
    <property type="project" value="TreeGrafter"/>
</dbReference>
<protein>
    <recommendedName>
        <fullName evidence="4">Adhesion molecule immunoglobulin-like domain-containing protein</fullName>
    </recommendedName>
</protein>
<evidence type="ECO:0000259" key="4">
    <source>
        <dbReference type="Pfam" id="PF09085"/>
    </source>
</evidence>
<proteinExistence type="predicted"/>
<dbReference type="Gene3D" id="2.60.40.10">
    <property type="entry name" value="Immunoglobulins"/>
    <property type="match status" value="2"/>
</dbReference>
<dbReference type="FunFam" id="2.60.40.10:FF:000933">
    <property type="entry name" value="Mucosal addressin cell adhesion molecule 1"/>
    <property type="match status" value="1"/>
</dbReference>
<evidence type="ECO:0000313" key="6">
    <source>
        <dbReference type="Proteomes" id="UP000242450"/>
    </source>
</evidence>
<feature type="chain" id="PRO_5012013095" description="Adhesion molecule immunoglobulin-like domain-containing protein" evidence="3">
    <location>
        <begin position="22"/>
        <end position="423"/>
    </location>
</feature>
<dbReference type="PANTHER" id="PTHR14162:SF1">
    <property type="entry name" value="MUCOSAL ADDRESSIN CELL ADHESION MOLECULE 1"/>
    <property type="match status" value="1"/>
</dbReference>
<feature type="compositionally biased region" description="Low complexity" evidence="1">
    <location>
        <begin position="230"/>
        <end position="241"/>
    </location>
</feature>
<evidence type="ECO:0000256" key="1">
    <source>
        <dbReference type="SAM" id="MobiDB-lite"/>
    </source>
</evidence>
<dbReference type="SUPFAM" id="SSF48726">
    <property type="entry name" value="Immunoglobulin"/>
    <property type="match status" value="1"/>
</dbReference>
<dbReference type="Proteomes" id="UP000242450">
    <property type="component" value="Chromosome 9"/>
</dbReference>
<dbReference type="AlphaFoldDB" id="A0A212D285"/>
<dbReference type="InterPro" id="IPR013783">
    <property type="entry name" value="Ig-like_fold"/>
</dbReference>
<feature type="compositionally biased region" description="Polar residues" evidence="1">
    <location>
        <begin position="246"/>
        <end position="258"/>
    </location>
</feature>
<keyword evidence="2" id="KW-0812">Transmembrane</keyword>
<keyword evidence="6" id="KW-1185">Reference proteome</keyword>
<dbReference type="InterPro" id="IPR037413">
    <property type="entry name" value="MADCAM1"/>
</dbReference>
<dbReference type="GO" id="GO:0098640">
    <property type="term" value="F:integrin binding involved in cell-matrix adhesion"/>
    <property type="evidence" value="ECO:0007669"/>
    <property type="project" value="InterPro"/>
</dbReference>
<evidence type="ECO:0000313" key="5">
    <source>
        <dbReference type="EMBL" id="OWK12342.1"/>
    </source>
</evidence>
<dbReference type="EMBL" id="MKHE01000009">
    <property type="protein sequence ID" value="OWK12342.1"/>
    <property type="molecule type" value="Genomic_DNA"/>
</dbReference>
<reference evidence="5 6" key="1">
    <citation type="journal article" date="2018" name="Mol. Genet. Genomics">
        <title>The red deer Cervus elaphus genome CerEla1.0: sequencing, annotating, genes, and chromosomes.</title>
        <authorList>
            <person name="Bana N.A."/>
            <person name="Nyiri A."/>
            <person name="Nagy J."/>
            <person name="Frank K."/>
            <person name="Nagy T."/>
            <person name="Steger V."/>
            <person name="Schiller M."/>
            <person name="Lakatos P."/>
            <person name="Sugar L."/>
            <person name="Horn P."/>
            <person name="Barta E."/>
            <person name="Orosz L."/>
        </authorList>
    </citation>
    <scope>NUCLEOTIDE SEQUENCE [LARGE SCALE GENOMIC DNA]</scope>
    <source>
        <strain evidence="5">Hungarian</strain>
    </source>
</reference>
<name>A0A212D285_CEREH</name>
<dbReference type="GO" id="GO:2000403">
    <property type="term" value="P:positive regulation of lymphocyte migration"/>
    <property type="evidence" value="ECO:0007669"/>
    <property type="project" value="InterPro"/>
</dbReference>